<proteinExistence type="predicted"/>
<organism evidence="1 2">
    <name type="scientific">Chitinophaga barathri</name>
    <dbReference type="NCBI Taxonomy" id="1647451"/>
    <lineage>
        <taxon>Bacteria</taxon>
        <taxon>Pseudomonadati</taxon>
        <taxon>Bacteroidota</taxon>
        <taxon>Chitinophagia</taxon>
        <taxon>Chitinophagales</taxon>
        <taxon>Chitinophagaceae</taxon>
        <taxon>Chitinophaga</taxon>
    </lineage>
</organism>
<dbReference type="AlphaFoldDB" id="A0A3N4MNP8"/>
<comment type="caution">
    <text evidence="1">The sequence shown here is derived from an EMBL/GenBank/DDBJ whole genome shotgun (WGS) entry which is preliminary data.</text>
</comment>
<dbReference type="RefSeq" id="WP_120514628.1">
    <property type="nucleotide sequence ID" value="NZ_QXZY01000002.1"/>
</dbReference>
<accession>A0A3N4MNP8</accession>
<dbReference type="EMBL" id="RMBX01000003">
    <property type="protein sequence ID" value="RPD41690.1"/>
    <property type="molecule type" value="Genomic_DNA"/>
</dbReference>
<evidence type="ECO:0000313" key="1">
    <source>
        <dbReference type="EMBL" id="RPD41690.1"/>
    </source>
</evidence>
<protein>
    <submittedName>
        <fullName evidence="1">Uncharacterized protein</fullName>
    </submittedName>
</protein>
<name>A0A3N4MNP8_9BACT</name>
<evidence type="ECO:0000313" key="2">
    <source>
        <dbReference type="Proteomes" id="UP000279089"/>
    </source>
</evidence>
<dbReference type="OrthoDB" id="6705767at2"/>
<keyword evidence="2" id="KW-1185">Reference proteome</keyword>
<reference evidence="2" key="1">
    <citation type="submission" date="2018-11" db="EMBL/GenBank/DDBJ databases">
        <title>Chitinophaga lutea sp.nov., isolate from arsenic contaminated soil.</title>
        <authorList>
            <person name="Zong Y."/>
        </authorList>
    </citation>
    <scope>NUCLEOTIDE SEQUENCE [LARGE SCALE GENOMIC DNA]</scope>
    <source>
        <strain evidence="2">YLT18</strain>
    </source>
</reference>
<gene>
    <name evidence="1" type="ORF">EG028_05850</name>
</gene>
<dbReference type="Proteomes" id="UP000279089">
    <property type="component" value="Unassembled WGS sequence"/>
</dbReference>
<sequence length="226" mass="26085">MGTWLHLFVKHDNHQEVASFLKELAGTGEAEPCGDKELDNCYSLILEDEQALPSYLVTEDMKNGWVRVHLNSFSKLPDWVKMMSAQFRTQALQIIGQSTSDYYYLLLFEDGVFRRELEGFGDNPEEYIDRGELFPFESAFFPGEDEYGFANVRFGQSDLENFCNGLGFELFSDPVDRNYYLVKQDVIGKTLTEKWEGVDLNISEMTFPEAGSQQASGAKRPWWKFW</sequence>